<evidence type="ECO:0000256" key="1">
    <source>
        <dbReference type="SAM" id="MobiDB-lite"/>
    </source>
</evidence>
<proteinExistence type="predicted"/>
<dbReference type="STRING" id="64969.SAMN02745127_03113"/>
<dbReference type="InterPro" id="IPR057271">
    <property type="entry name" value="YagK_YfjJ_C"/>
</dbReference>
<evidence type="ECO:0000313" key="4">
    <source>
        <dbReference type="Proteomes" id="UP000191418"/>
    </source>
</evidence>
<feature type="region of interest" description="Disordered" evidence="1">
    <location>
        <begin position="173"/>
        <end position="212"/>
    </location>
</feature>
<dbReference type="AlphaFoldDB" id="A0A1V4T2G9"/>
<reference evidence="3 4" key="1">
    <citation type="submission" date="2017-01" db="EMBL/GenBank/DDBJ databases">
        <title>Genome Sequencing of a Marine Spirillum, Oceanospirillum multiglobuliferum ATCC 33336, from Japan.</title>
        <authorList>
            <person name="Carney J.G."/>
            <person name="Trachtenberg A.M."/>
            <person name="Rheaume B.A."/>
            <person name="Linnane J.D."/>
            <person name="Pitts N.L."/>
            <person name="Mykles D.L."/>
            <person name="Maclea K.S."/>
        </authorList>
    </citation>
    <scope>NUCLEOTIDE SEQUENCE [LARGE SCALE GENOMIC DNA]</scope>
    <source>
        <strain evidence="3 4">ATCC 33336</strain>
    </source>
</reference>
<name>A0A1V4T2G9_9GAMM</name>
<evidence type="ECO:0000313" key="3">
    <source>
        <dbReference type="EMBL" id="OPX54134.1"/>
    </source>
</evidence>
<feature type="domain" description="YagK/YfjJ C-terminal" evidence="2">
    <location>
        <begin position="43"/>
        <end position="179"/>
    </location>
</feature>
<dbReference type="Pfam" id="PF11726">
    <property type="entry name" value="YagK_YfjJ_C"/>
    <property type="match status" value="1"/>
</dbReference>
<dbReference type="EMBL" id="MTSM01000037">
    <property type="protein sequence ID" value="OPX54134.1"/>
    <property type="molecule type" value="Genomic_DNA"/>
</dbReference>
<dbReference type="Proteomes" id="UP000191418">
    <property type="component" value="Unassembled WGS sequence"/>
</dbReference>
<organism evidence="3 4">
    <name type="scientific">Oceanospirillum multiglobuliferum</name>
    <dbReference type="NCBI Taxonomy" id="64969"/>
    <lineage>
        <taxon>Bacteria</taxon>
        <taxon>Pseudomonadati</taxon>
        <taxon>Pseudomonadota</taxon>
        <taxon>Gammaproteobacteria</taxon>
        <taxon>Oceanospirillales</taxon>
        <taxon>Oceanospirillaceae</taxon>
        <taxon>Oceanospirillum</taxon>
    </lineage>
</organism>
<accession>A0A1V4T2G9</accession>
<evidence type="ECO:0000259" key="2">
    <source>
        <dbReference type="Pfam" id="PF11726"/>
    </source>
</evidence>
<sequence length="212" mass="25303">MKRSIESEFMLLGETAYRVKARKGWPLYPEIIDRGYEQISSMLSHHCRVLMFRLDIRLYDFESTNRLMTCLCKKLKQRLSVRKYHRLKRLGYLWAREQATSEAQHYHAIFLIDGTKIRHPANVIKLIQDICYRWDWPKPYTPKNCFYLLERNEPESLTMRLAVHRMSYLAKVNTKDKRPSTTHDYGTSRIKPRTDQKNNPMNTADQNTEVTS</sequence>
<gene>
    <name evidence="3" type="ORF">BTE48_15715</name>
</gene>
<protein>
    <recommendedName>
        <fullName evidence="2">YagK/YfjJ C-terminal domain-containing protein</fullName>
    </recommendedName>
</protein>
<keyword evidence="4" id="KW-1185">Reference proteome</keyword>
<comment type="caution">
    <text evidence="3">The sequence shown here is derived from an EMBL/GenBank/DDBJ whole genome shotgun (WGS) entry which is preliminary data.</text>
</comment>
<dbReference type="RefSeq" id="WP_159445691.1">
    <property type="nucleotide sequence ID" value="NZ_FUXG01000034.1"/>
</dbReference>
<feature type="compositionally biased region" description="Polar residues" evidence="1">
    <location>
        <begin position="197"/>
        <end position="212"/>
    </location>
</feature>
<dbReference type="OrthoDB" id="5593782at2"/>